<protein>
    <submittedName>
        <fullName evidence="1">Uncharacterized protein</fullName>
    </submittedName>
</protein>
<accession>A0ACC0JSA1</accession>
<reference evidence="1 2" key="1">
    <citation type="journal article" date="2022" name="Genome Biol. Evol.">
        <title>The Spruce Budworm Genome: Reconstructing the Evolutionary History of Antifreeze Proteins.</title>
        <authorList>
            <person name="Beliveau C."/>
            <person name="Gagne P."/>
            <person name="Picq S."/>
            <person name="Vernygora O."/>
            <person name="Keeling C.I."/>
            <person name="Pinkney K."/>
            <person name="Doucet D."/>
            <person name="Wen F."/>
            <person name="Johnston J.S."/>
            <person name="Maaroufi H."/>
            <person name="Boyle B."/>
            <person name="Laroche J."/>
            <person name="Dewar K."/>
            <person name="Juretic N."/>
            <person name="Blackburn G."/>
            <person name="Nisole A."/>
            <person name="Brunet B."/>
            <person name="Brandao M."/>
            <person name="Lumley L."/>
            <person name="Duan J."/>
            <person name="Quan G."/>
            <person name="Lucarotti C.J."/>
            <person name="Roe A.D."/>
            <person name="Sperling F.A.H."/>
            <person name="Levesque R.C."/>
            <person name="Cusson M."/>
        </authorList>
    </citation>
    <scope>NUCLEOTIDE SEQUENCE [LARGE SCALE GENOMIC DNA]</scope>
    <source>
        <strain evidence="1">Glfc:IPQL:Cfum</strain>
    </source>
</reference>
<gene>
    <name evidence="1" type="ORF">MSG28_014609</name>
</gene>
<organism evidence="1 2">
    <name type="scientific">Choristoneura fumiferana</name>
    <name type="common">Spruce budworm moth</name>
    <name type="synonym">Archips fumiferana</name>
    <dbReference type="NCBI Taxonomy" id="7141"/>
    <lineage>
        <taxon>Eukaryota</taxon>
        <taxon>Metazoa</taxon>
        <taxon>Ecdysozoa</taxon>
        <taxon>Arthropoda</taxon>
        <taxon>Hexapoda</taxon>
        <taxon>Insecta</taxon>
        <taxon>Pterygota</taxon>
        <taxon>Neoptera</taxon>
        <taxon>Endopterygota</taxon>
        <taxon>Lepidoptera</taxon>
        <taxon>Glossata</taxon>
        <taxon>Ditrysia</taxon>
        <taxon>Tortricoidea</taxon>
        <taxon>Tortricidae</taxon>
        <taxon>Tortricinae</taxon>
        <taxon>Choristoneura</taxon>
    </lineage>
</organism>
<sequence length="582" mass="63179">MRAIAYEFAARGASVAPALGCVLPEYPKNGIYTVFNKPDATPGQSYDTVVLSLTCNPGYRVLGTTITACSNNTWSQPLPQCTQFCKLTPHTSVTYYCKVTGDHQLSGRRLCNEYEPSGTVVVPECKRPIYYYSGVLLNMRCVDGSWDHIAVCQPECGTPTPKGEQLIINGVSAKRGELPWHAGIYLKAFTPYMQICGGSLVSTTVVITGKDPAHCFWVDGSGLQSVQNYAVALGKLYRPWSDPSDRGVHKSDVSDIRIPVRFMGEQTNFQDDIALVIMSTPVVYVTYIRPVCINFDVDFDNRQLISSNMGKVVGWGLTEEDGLSGSPVLKTAEIPYVDIQKCISDLPISFRSHITSDKICAGYLNSHVNLCKGDSGGGLVFPDTDLGIQRYYLRGVVSTAPTNGHRCNIYTYTSFTHVLKHASFIKGRFAAENGLGPDGRQSSPVSCDINPEAAHCVSTTTERPRESGRGGPVVSRPLDADPRSDPPSNHDEKPMQRIVGSIPRSHLIYGIGGNRANGSPDGKRLPAPMDTCNTRRVTRGEGSGNTGAILTAETSGVEGGRLRFNYDSSARLKAETKGLIIL</sequence>
<comment type="caution">
    <text evidence="1">The sequence shown here is derived from an EMBL/GenBank/DDBJ whole genome shotgun (WGS) entry which is preliminary data.</text>
</comment>
<keyword evidence="2" id="KW-1185">Reference proteome</keyword>
<dbReference type="Proteomes" id="UP001064048">
    <property type="component" value="Chromosome 26"/>
</dbReference>
<name>A0ACC0JSA1_CHOFU</name>
<dbReference type="EMBL" id="CM046126">
    <property type="protein sequence ID" value="KAI8426939.1"/>
    <property type="molecule type" value="Genomic_DNA"/>
</dbReference>
<evidence type="ECO:0000313" key="2">
    <source>
        <dbReference type="Proteomes" id="UP001064048"/>
    </source>
</evidence>
<proteinExistence type="predicted"/>
<evidence type="ECO:0000313" key="1">
    <source>
        <dbReference type="EMBL" id="KAI8426939.1"/>
    </source>
</evidence>